<sequence>MEYLARPVGWFVSSLSRTMPLQADFFKPMQGSWYISPAQHGFELLIVTGIFYLIFSFQHQACLSSWVIYLNFPLRVNSLSFNLFCRSPEWKLLALYDNTQPMTLLEKAMSYSALTSWFLILVYKGLRSDLISMLQPCHVNLMVLIFILNFPKKYTLPHFVFNVFTHGIWGTLLAISAPDLRGYDMLLEVENFWFEHYLLLFAPFLLMFTDRYVLWPPSFAVGILSYSFNALYNVPFLSSIALLTGLNVNYTLSPPPGILESFGTYYRIVSIGFLCVISLILRFTFTELGRLLVIRSKDYYSSVMARLSKGARVNQ</sequence>
<organism evidence="1 2">
    <name type="scientific">Entomophthora muscae</name>
    <dbReference type="NCBI Taxonomy" id="34485"/>
    <lineage>
        <taxon>Eukaryota</taxon>
        <taxon>Fungi</taxon>
        <taxon>Fungi incertae sedis</taxon>
        <taxon>Zoopagomycota</taxon>
        <taxon>Entomophthoromycotina</taxon>
        <taxon>Entomophthoromycetes</taxon>
        <taxon>Entomophthorales</taxon>
        <taxon>Entomophthoraceae</taxon>
        <taxon>Entomophthora</taxon>
    </lineage>
</organism>
<evidence type="ECO:0000313" key="2">
    <source>
        <dbReference type="Proteomes" id="UP001165960"/>
    </source>
</evidence>
<accession>A0ACC2UA91</accession>
<comment type="caution">
    <text evidence="1">The sequence shown here is derived from an EMBL/GenBank/DDBJ whole genome shotgun (WGS) entry which is preliminary data.</text>
</comment>
<keyword evidence="2" id="KW-1185">Reference proteome</keyword>
<dbReference type="Proteomes" id="UP001165960">
    <property type="component" value="Unassembled WGS sequence"/>
</dbReference>
<proteinExistence type="predicted"/>
<reference evidence="1" key="1">
    <citation type="submission" date="2022-04" db="EMBL/GenBank/DDBJ databases">
        <title>Genome of the entomopathogenic fungus Entomophthora muscae.</title>
        <authorList>
            <person name="Elya C."/>
            <person name="Lovett B.R."/>
            <person name="Lee E."/>
            <person name="Macias A.M."/>
            <person name="Hajek A.E."/>
            <person name="De Bivort B.L."/>
            <person name="Kasson M.T."/>
            <person name="De Fine Licht H.H."/>
            <person name="Stajich J.E."/>
        </authorList>
    </citation>
    <scope>NUCLEOTIDE SEQUENCE</scope>
    <source>
        <strain evidence="1">Berkeley</strain>
    </source>
</reference>
<name>A0ACC2UA91_9FUNG</name>
<gene>
    <name evidence="1" type="ORF">DSO57_1031019</name>
</gene>
<dbReference type="EMBL" id="QTSX02000929">
    <property type="protein sequence ID" value="KAJ9083809.1"/>
    <property type="molecule type" value="Genomic_DNA"/>
</dbReference>
<evidence type="ECO:0000313" key="1">
    <source>
        <dbReference type="EMBL" id="KAJ9083809.1"/>
    </source>
</evidence>
<protein>
    <submittedName>
        <fullName evidence="1">Uncharacterized protein</fullName>
    </submittedName>
</protein>